<keyword evidence="9 11" id="KW-0486">Methionine biosynthesis</keyword>
<protein>
    <recommendedName>
        <fullName evidence="11">Bifunctional protein FolD</fullName>
    </recommendedName>
    <domain>
        <recommendedName>
            <fullName evidence="11">Methylenetetrahydrofolate dehydrogenase</fullName>
            <ecNumber evidence="11">1.5.1.5</ecNumber>
        </recommendedName>
    </domain>
    <domain>
        <recommendedName>
            <fullName evidence="11">Methenyltetrahydrofolate cyclohydrolase</fullName>
            <ecNumber evidence="11">3.5.4.9</ecNumber>
        </recommendedName>
    </domain>
</protein>
<keyword evidence="10 11" id="KW-0511">Multifunctional enzyme</keyword>
<reference evidence="14 15" key="1">
    <citation type="submission" date="2023-10" db="EMBL/GenBank/DDBJ databases">
        <title>Holzapfeliella saturejae sp. nov. isolated from Satureja montana flowers.</title>
        <authorList>
            <person name="Alcantara C."/>
            <person name="Zuniga M."/>
            <person name="Landete J.M."/>
            <person name="Monedero V."/>
        </authorList>
    </citation>
    <scope>NUCLEOTIDE SEQUENCE [LARGE SCALE GENOMIC DNA]</scope>
    <source>
        <strain evidence="14 15">He02</strain>
    </source>
</reference>
<evidence type="ECO:0000256" key="7">
    <source>
        <dbReference type="ARBA" id="ARBA00023002"/>
    </source>
</evidence>
<comment type="pathway">
    <text evidence="1 11">One-carbon metabolism; tetrahydrofolate interconversion.</text>
</comment>
<evidence type="ECO:0000313" key="14">
    <source>
        <dbReference type="EMBL" id="MEJ6348587.1"/>
    </source>
</evidence>
<name>A0ABU8SIR5_9LACO</name>
<keyword evidence="2 11" id="KW-0554">One-carbon metabolism</keyword>
<dbReference type="PRINTS" id="PR00085">
    <property type="entry name" value="THFDHDRGNASE"/>
</dbReference>
<dbReference type="Proteomes" id="UP001377804">
    <property type="component" value="Unassembled WGS sequence"/>
</dbReference>
<dbReference type="InterPro" id="IPR036291">
    <property type="entry name" value="NAD(P)-bd_dom_sf"/>
</dbReference>
<feature type="domain" description="Tetrahydrofolate dehydrogenase/cyclohydrolase catalytic" evidence="12">
    <location>
        <begin position="5"/>
        <end position="119"/>
    </location>
</feature>
<keyword evidence="15" id="KW-1185">Reference proteome</keyword>
<dbReference type="InterPro" id="IPR046346">
    <property type="entry name" value="Aminoacid_DH-like_N_sf"/>
</dbReference>
<comment type="similarity">
    <text evidence="11">Belongs to the tetrahydrofolate dehydrogenase/cyclohydrolase family.</text>
</comment>
<evidence type="ECO:0000256" key="5">
    <source>
        <dbReference type="ARBA" id="ARBA00022801"/>
    </source>
</evidence>
<gene>
    <name evidence="11" type="primary">folD</name>
    <name evidence="14" type="ORF">R4Y45_05015</name>
</gene>
<keyword evidence="8 11" id="KW-0368">Histidine biosynthesis</keyword>
<dbReference type="SUPFAM" id="SSF51735">
    <property type="entry name" value="NAD(P)-binding Rossmann-fold domains"/>
    <property type="match status" value="1"/>
</dbReference>
<keyword evidence="6 11" id="KW-0521">NADP</keyword>
<organism evidence="14 15">
    <name type="scientific">Holzapfeliella saturejae</name>
    <dbReference type="NCBI Taxonomy" id="3082953"/>
    <lineage>
        <taxon>Bacteria</taxon>
        <taxon>Bacillati</taxon>
        <taxon>Bacillota</taxon>
        <taxon>Bacilli</taxon>
        <taxon>Lactobacillales</taxon>
        <taxon>Lactobacillaceae</taxon>
        <taxon>Holzapfeliella</taxon>
    </lineage>
</organism>
<dbReference type="InterPro" id="IPR020867">
    <property type="entry name" value="THF_DH/CycHdrlase_CS"/>
</dbReference>
<sequence length="281" mass="30724">MFKLISGKAIAQKRQEDLRLEVENLKNKGVTPSLRVILVGHSGPSEIYVRNKKRRAEELGLDFELIRFDETVTEQELIASIESLNQDQTVDAMLVQLPLPKHIDEEKVVQTVSPYKDVDGFSPINFGYLWQNNPNVIPSTAGGIMTLLEESEINPASKHVVIVGRSNIVGRPLGALMLNADATVTMAHSKTKDLKSITKQADILISAVGKAHFITADMVKKGATVIDVGMNRDENDKLVGDVDFDDVSEVAGAMTPVPGGVGPMTILTLMEQTIEIAKKRV</sequence>
<accession>A0ABU8SIR5</accession>
<evidence type="ECO:0000256" key="1">
    <source>
        <dbReference type="ARBA" id="ARBA00004777"/>
    </source>
</evidence>
<dbReference type="EC" id="3.5.4.9" evidence="11"/>
<dbReference type="Pfam" id="PF02882">
    <property type="entry name" value="THF_DHG_CYH_C"/>
    <property type="match status" value="1"/>
</dbReference>
<dbReference type="EC" id="1.5.1.5" evidence="11"/>
<comment type="subunit">
    <text evidence="11">Homodimer.</text>
</comment>
<evidence type="ECO:0000256" key="6">
    <source>
        <dbReference type="ARBA" id="ARBA00022857"/>
    </source>
</evidence>
<dbReference type="Gene3D" id="3.40.50.10860">
    <property type="entry name" value="Leucine Dehydrogenase, chain A, domain 1"/>
    <property type="match status" value="1"/>
</dbReference>
<comment type="caution">
    <text evidence="14">The sequence shown here is derived from an EMBL/GenBank/DDBJ whole genome shotgun (WGS) entry which is preliminary data.</text>
</comment>
<dbReference type="InterPro" id="IPR020630">
    <property type="entry name" value="THF_DH/CycHdrlase_cat_dom"/>
</dbReference>
<evidence type="ECO:0000256" key="10">
    <source>
        <dbReference type="ARBA" id="ARBA00023268"/>
    </source>
</evidence>
<evidence type="ECO:0000259" key="12">
    <source>
        <dbReference type="Pfam" id="PF00763"/>
    </source>
</evidence>
<evidence type="ECO:0000259" key="13">
    <source>
        <dbReference type="Pfam" id="PF02882"/>
    </source>
</evidence>
<dbReference type="InterPro" id="IPR020631">
    <property type="entry name" value="THF_DH/CycHdrlase_NAD-bd_dom"/>
</dbReference>
<dbReference type="PROSITE" id="PS00767">
    <property type="entry name" value="THF_DHG_CYH_2"/>
    <property type="match status" value="1"/>
</dbReference>
<feature type="domain" description="Tetrahydrofolate dehydrogenase/cyclohydrolase NAD(P)-binding" evidence="13">
    <location>
        <begin position="138"/>
        <end position="280"/>
    </location>
</feature>
<dbReference type="PANTHER" id="PTHR48099:SF5">
    <property type="entry name" value="C-1-TETRAHYDROFOLATE SYNTHASE, CYTOPLASMIC"/>
    <property type="match status" value="1"/>
</dbReference>
<evidence type="ECO:0000256" key="4">
    <source>
        <dbReference type="ARBA" id="ARBA00022755"/>
    </source>
</evidence>
<evidence type="ECO:0000256" key="9">
    <source>
        <dbReference type="ARBA" id="ARBA00023167"/>
    </source>
</evidence>
<dbReference type="HAMAP" id="MF_01576">
    <property type="entry name" value="THF_DHG_CYH"/>
    <property type="match status" value="1"/>
</dbReference>
<keyword evidence="5 11" id="KW-0378">Hydrolase</keyword>
<evidence type="ECO:0000256" key="2">
    <source>
        <dbReference type="ARBA" id="ARBA00022563"/>
    </source>
</evidence>
<evidence type="ECO:0000256" key="8">
    <source>
        <dbReference type="ARBA" id="ARBA00023102"/>
    </source>
</evidence>
<keyword evidence="3 11" id="KW-0028">Amino-acid biosynthesis</keyword>
<comment type="caution">
    <text evidence="11">Lacks conserved residue(s) required for the propagation of feature annotation.</text>
</comment>
<evidence type="ECO:0000256" key="3">
    <source>
        <dbReference type="ARBA" id="ARBA00022605"/>
    </source>
</evidence>
<comment type="catalytic activity">
    <reaction evidence="11">
        <text>(6R)-5,10-methylene-5,6,7,8-tetrahydrofolate + NADP(+) = (6R)-5,10-methenyltetrahydrofolate + NADPH</text>
        <dbReference type="Rhea" id="RHEA:22812"/>
        <dbReference type="ChEBI" id="CHEBI:15636"/>
        <dbReference type="ChEBI" id="CHEBI:57455"/>
        <dbReference type="ChEBI" id="CHEBI:57783"/>
        <dbReference type="ChEBI" id="CHEBI:58349"/>
        <dbReference type="EC" id="1.5.1.5"/>
    </reaction>
</comment>
<dbReference type="Pfam" id="PF00763">
    <property type="entry name" value="THF_DHG_CYH"/>
    <property type="match status" value="1"/>
</dbReference>
<evidence type="ECO:0000256" key="11">
    <source>
        <dbReference type="HAMAP-Rule" id="MF_01576"/>
    </source>
</evidence>
<dbReference type="EMBL" id="JAWMWG010000001">
    <property type="protein sequence ID" value="MEJ6348587.1"/>
    <property type="molecule type" value="Genomic_DNA"/>
</dbReference>
<keyword evidence="7 11" id="KW-0560">Oxidoreductase</keyword>
<comment type="catalytic activity">
    <reaction evidence="11">
        <text>(6R)-5,10-methenyltetrahydrofolate + H2O = (6R)-10-formyltetrahydrofolate + H(+)</text>
        <dbReference type="Rhea" id="RHEA:23700"/>
        <dbReference type="ChEBI" id="CHEBI:15377"/>
        <dbReference type="ChEBI" id="CHEBI:15378"/>
        <dbReference type="ChEBI" id="CHEBI:57455"/>
        <dbReference type="ChEBI" id="CHEBI:195366"/>
        <dbReference type="EC" id="3.5.4.9"/>
    </reaction>
</comment>
<dbReference type="Gene3D" id="3.40.50.720">
    <property type="entry name" value="NAD(P)-binding Rossmann-like Domain"/>
    <property type="match status" value="1"/>
</dbReference>
<evidence type="ECO:0000313" key="15">
    <source>
        <dbReference type="Proteomes" id="UP001377804"/>
    </source>
</evidence>
<comment type="function">
    <text evidence="11">Catalyzes the oxidation of 5,10-methylenetetrahydrofolate to 5,10-methenyltetrahydrofolate and then the hydrolysis of 5,10-methenyltetrahydrofolate to 10-formyltetrahydrofolate.</text>
</comment>
<dbReference type="CDD" id="cd01080">
    <property type="entry name" value="NAD_bind_m-THF_DH_Cyclohyd"/>
    <property type="match status" value="1"/>
</dbReference>
<dbReference type="SUPFAM" id="SSF53223">
    <property type="entry name" value="Aminoacid dehydrogenase-like, N-terminal domain"/>
    <property type="match status" value="1"/>
</dbReference>
<keyword evidence="4 11" id="KW-0658">Purine biosynthesis</keyword>
<dbReference type="PROSITE" id="PS00766">
    <property type="entry name" value="THF_DHG_CYH_1"/>
    <property type="match status" value="1"/>
</dbReference>
<dbReference type="RefSeq" id="WP_339969903.1">
    <property type="nucleotide sequence ID" value="NZ_JAWMWG010000001.1"/>
</dbReference>
<dbReference type="PANTHER" id="PTHR48099">
    <property type="entry name" value="C-1-TETRAHYDROFOLATE SYNTHASE, CYTOPLASMIC-RELATED"/>
    <property type="match status" value="1"/>
</dbReference>
<proteinExistence type="inferred from homology"/>
<dbReference type="InterPro" id="IPR000672">
    <property type="entry name" value="THF_DH/CycHdrlase"/>
</dbReference>
<feature type="binding site" evidence="11">
    <location>
        <begin position="164"/>
        <end position="166"/>
    </location>
    <ligand>
        <name>NADP(+)</name>
        <dbReference type="ChEBI" id="CHEBI:58349"/>
    </ligand>
</feature>